<keyword evidence="5" id="KW-0998">Cell outer membrane</keyword>
<feature type="domain" description="SusD-like N-terminal" evidence="7">
    <location>
        <begin position="90"/>
        <end position="211"/>
    </location>
</feature>
<dbReference type="InterPro" id="IPR011990">
    <property type="entry name" value="TPR-like_helical_dom_sf"/>
</dbReference>
<evidence type="ECO:0000259" key="6">
    <source>
        <dbReference type="Pfam" id="PF07980"/>
    </source>
</evidence>
<evidence type="ECO:0000313" key="9">
    <source>
        <dbReference type="Proteomes" id="UP000324575"/>
    </source>
</evidence>
<proteinExistence type="inferred from homology"/>
<comment type="caution">
    <text evidence="8">The sequence shown here is derived from an EMBL/GenBank/DDBJ whole genome shotgun (WGS) entry which is preliminary data.</text>
</comment>
<name>A0A5M8P661_9BACT</name>
<accession>A0A5M8P661</accession>
<dbReference type="SUPFAM" id="SSF48452">
    <property type="entry name" value="TPR-like"/>
    <property type="match status" value="1"/>
</dbReference>
<keyword evidence="3" id="KW-0732">Signal</keyword>
<dbReference type="Pfam" id="PF07980">
    <property type="entry name" value="SusD_RagB"/>
    <property type="match status" value="1"/>
</dbReference>
<dbReference type="Pfam" id="PF14322">
    <property type="entry name" value="SusD-like_3"/>
    <property type="match status" value="1"/>
</dbReference>
<dbReference type="GO" id="GO:0009279">
    <property type="term" value="C:cell outer membrane"/>
    <property type="evidence" value="ECO:0007669"/>
    <property type="project" value="UniProtKB-SubCell"/>
</dbReference>
<keyword evidence="4" id="KW-0472">Membrane</keyword>
<sequence>MKKILVTLLAVVAMSSCIDSLDIPPKHIIKKEDIYNENGIAIYMAGLYNRLPMEDFNAARADGGYFGWECFYNEAVSTGEIAHGNLPGLEYRETGYWSGGYQLIHDVNDLLENLPNYIGTITGAENWIAELRFIRAYTYFALVKRYGGVPVLEKPQTMMDNPSQLWVARASHETSYDFMLEDLDYAIANMSTQKVNGRANRYVAAAFKSRVANFAGSIARYGATYSYTVDNVMLTGIPETRANDYFQQAYDATKIVEEGGYQLYEQEGVTGENFANVFVNADKSSESVFVRQYAVNNYTHSFDHIYSPSRMTSNYGGRYNVTLDWVELFDGLPLDPATGRIKTTTASNNYIVYDSPTELFANAEPRLKGSLLLPGDVFRGVQVDLRRGVIIESQDPATPIAKWVVDDGNTTAGYTGPWFTPADRARVRTSTQKYTAQTPYLYIVGTDTININPNGLDGPANQNGSGDNYTGFYGRKWLNPNMTVAANTMHTNTQTWIDIRYAEVLLNRAEAALELAQNGTPTYASTDMKTDAYDCINKIRTRAGAILLSSPDELSTAPAYTRGTGIGGFVWAPNRGMQLLRVERYKELAFEHKLYWDLRRWFSFDKQIYNYRRRMLNPFLFAKGSSINQYGNPEGKYIYDARVCERTVNGALTFATKYYYEGIPSAELKNNPLLEQNDQR</sequence>
<evidence type="ECO:0000256" key="1">
    <source>
        <dbReference type="ARBA" id="ARBA00004442"/>
    </source>
</evidence>
<feature type="domain" description="RagB/SusD" evidence="6">
    <location>
        <begin position="291"/>
        <end position="678"/>
    </location>
</feature>
<protein>
    <submittedName>
        <fullName evidence="8">RagB/SusD family nutrient uptake outer membrane protein</fullName>
    </submittedName>
</protein>
<dbReference type="Proteomes" id="UP000324575">
    <property type="component" value="Unassembled WGS sequence"/>
</dbReference>
<dbReference type="EMBL" id="SNRX01000001">
    <property type="protein sequence ID" value="KAA6303700.1"/>
    <property type="molecule type" value="Genomic_DNA"/>
</dbReference>
<evidence type="ECO:0000256" key="4">
    <source>
        <dbReference type="ARBA" id="ARBA00023136"/>
    </source>
</evidence>
<evidence type="ECO:0000259" key="7">
    <source>
        <dbReference type="Pfam" id="PF14322"/>
    </source>
</evidence>
<gene>
    <name evidence="8" type="ORF">EZS26_000251</name>
</gene>
<dbReference type="AlphaFoldDB" id="A0A5M8P661"/>
<evidence type="ECO:0000256" key="5">
    <source>
        <dbReference type="ARBA" id="ARBA00023237"/>
    </source>
</evidence>
<comment type="similarity">
    <text evidence="2">Belongs to the SusD family.</text>
</comment>
<dbReference type="Gene3D" id="1.25.40.390">
    <property type="match status" value="1"/>
</dbReference>
<comment type="subcellular location">
    <subcellularLocation>
        <location evidence="1">Cell outer membrane</location>
    </subcellularLocation>
</comment>
<evidence type="ECO:0000256" key="3">
    <source>
        <dbReference type="ARBA" id="ARBA00022729"/>
    </source>
</evidence>
<dbReference type="PROSITE" id="PS51257">
    <property type="entry name" value="PROKAR_LIPOPROTEIN"/>
    <property type="match status" value="1"/>
</dbReference>
<reference evidence="8 9" key="1">
    <citation type="submission" date="2019-03" db="EMBL/GenBank/DDBJ databases">
        <title>Single cell metagenomics reveals metabolic interactions within the superorganism composed of flagellate Streblomastix strix and complex community of Bacteroidetes bacteria on its surface.</title>
        <authorList>
            <person name="Treitli S.C."/>
            <person name="Kolisko M."/>
            <person name="Husnik F."/>
            <person name="Keeling P."/>
            <person name="Hampl V."/>
        </authorList>
    </citation>
    <scope>NUCLEOTIDE SEQUENCE [LARGE SCALE GENOMIC DNA]</scope>
    <source>
        <strain evidence="8">St1</strain>
    </source>
</reference>
<evidence type="ECO:0000256" key="2">
    <source>
        <dbReference type="ARBA" id="ARBA00006275"/>
    </source>
</evidence>
<dbReference type="InterPro" id="IPR033985">
    <property type="entry name" value="SusD-like_N"/>
</dbReference>
<organism evidence="8 9">
    <name type="scientific">Candidatus Ordinivivax streblomastigis</name>
    <dbReference type="NCBI Taxonomy" id="2540710"/>
    <lineage>
        <taxon>Bacteria</taxon>
        <taxon>Pseudomonadati</taxon>
        <taxon>Bacteroidota</taxon>
        <taxon>Bacteroidia</taxon>
        <taxon>Bacteroidales</taxon>
        <taxon>Candidatus Ordinivivax</taxon>
    </lineage>
</organism>
<evidence type="ECO:0000313" key="8">
    <source>
        <dbReference type="EMBL" id="KAA6303700.1"/>
    </source>
</evidence>
<dbReference type="InterPro" id="IPR012944">
    <property type="entry name" value="SusD_RagB_dom"/>
</dbReference>